<proteinExistence type="predicted"/>
<accession>A0A367ZRX3</accession>
<dbReference type="Proteomes" id="UP000252355">
    <property type="component" value="Unassembled WGS sequence"/>
</dbReference>
<organism evidence="1 2">
    <name type="scientific">Candidatus Ozemobacter sibiricus</name>
    <dbReference type="NCBI Taxonomy" id="2268124"/>
    <lineage>
        <taxon>Bacteria</taxon>
        <taxon>Candidatus Ozemobacteria</taxon>
        <taxon>Candidatus Ozemobacterales</taxon>
        <taxon>Candidatus Ozemobacteraceae</taxon>
        <taxon>Candidatus Ozemobacter</taxon>
    </lineage>
</organism>
<dbReference type="EMBL" id="QOQW01000005">
    <property type="protein sequence ID" value="RCK80607.1"/>
    <property type="molecule type" value="Genomic_DNA"/>
</dbReference>
<dbReference type="AlphaFoldDB" id="A0A367ZRX3"/>
<name>A0A367ZRX3_9BACT</name>
<evidence type="ECO:0000313" key="2">
    <source>
        <dbReference type="Proteomes" id="UP000252355"/>
    </source>
</evidence>
<sequence length="51" mass="5711">MRWLALPGGRSMLRCDERRPSVPHPQSEGIIVDLPGGSNVRFVTRSLVRIP</sequence>
<comment type="caution">
    <text evidence="1">The sequence shown here is derived from an EMBL/GenBank/DDBJ whole genome shotgun (WGS) entry which is preliminary data.</text>
</comment>
<protein>
    <submittedName>
        <fullName evidence="1">Uncharacterized protein</fullName>
    </submittedName>
</protein>
<evidence type="ECO:0000313" key="1">
    <source>
        <dbReference type="EMBL" id="RCK80607.1"/>
    </source>
</evidence>
<reference evidence="1 2" key="1">
    <citation type="submission" date="2018-05" db="EMBL/GenBank/DDBJ databases">
        <title>A metagenomic window into the 2 km-deep terrestrial subsurface aquifer revealed taxonomically and functionally diverse microbial community comprising novel uncultured bacterial lineages.</title>
        <authorList>
            <person name="Kadnikov V.V."/>
            <person name="Mardanov A.V."/>
            <person name="Beletsky A.V."/>
            <person name="Banks D."/>
            <person name="Pimenov N.V."/>
            <person name="Frank Y.A."/>
            <person name="Karnachuk O.V."/>
            <person name="Ravin N.V."/>
        </authorList>
    </citation>
    <scope>NUCLEOTIDE SEQUENCE [LARGE SCALE GENOMIC DNA]</scope>
    <source>
        <strain evidence="1">BY5</strain>
    </source>
</reference>
<gene>
    <name evidence="1" type="ORF">OZSIB_2920</name>
</gene>